<dbReference type="InterPro" id="IPR010026">
    <property type="entry name" value="Phage_holin_LL-H"/>
</dbReference>
<keyword evidence="1" id="KW-1133">Transmembrane helix</keyword>
<evidence type="ECO:0008006" key="4">
    <source>
        <dbReference type="Google" id="ProtNLM"/>
    </source>
</evidence>
<evidence type="ECO:0000256" key="1">
    <source>
        <dbReference type="SAM" id="Phobius"/>
    </source>
</evidence>
<gene>
    <name evidence="2" type="ORF">EH198_16595</name>
</gene>
<dbReference type="AlphaFoldDB" id="A0A3N9PUH1"/>
<keyword evidence="3" id="KW-1185">Reference proteome</keyword>
<keyword evidence="1" id="KW-0812">Transmembrane</keyword>
<protein>
    <recommendedName>
        <fullName evidence="4">Phage holin</fullName>
    </recommendedName>
</protein>
<dbReference type="OrthoDB" id="2625000at2"/>
<proteinExistence type="predicted"/>
<keyword evidence="1" id="KW-0472">Membrane</keyword>
<sequence>MQDYVNQALVIIAIAVVGMLTRIFLRTLSLLEVKWNEYIESKKALAKTTESLKQIEMVQKIASEVFSVVEKEFYNMPSSQKYNEAFSRLSKRAAGVGIPITPEQIKGAIEKAVLDYNAKTKTLEYKKTS</sequence>
<comment type="caution">
    <text evidence="2">The sequence shown here is derived from an EMBL/GenBank/DDBJ whole genome shotgun (WGS) entry which is preliminary data.</text>
</comment>
<dbReference type="Pfam" id="PF09682">
    <property type="entry name" value="Phage_holin_6_1"/>
    <property type="match status" value="1"/>
</dbReference>
<dbReference type="RefSeq" id="WP_124696632.1">
    <property type="nucleotide sequence ID" value="NZ_JBHUFE010000036.1"/>
</dbReference>
<accession>A0A3N9PUH1</accession>
<organism evidence="2 3">
    <name type="scientific">Paenibacillus rhizophilus</name>
    <dbReference type="NCBI Taxonomy" id="1850366"/>
    <lineage>
        <taxon>Bacteria</taxon>
        <taxon>Bacillati</taxon>
        <taxon>Bacillota</taxon>
        <taxon>Bacilli</taxon>
        <taxon>Bacillales</taxon>
        <taxon>Paenibacillaceae</taxon>
        <taxon>Paenibacillus</taxon>
    </lineage>
</organism>
<feature type="transmembrane region" description="Helical" evidence="1">
    <location>
        <begin position="6"/>
        <end position="25"/>
    </location>
</feature>
<reference evidence="2 3" key="1">
    <citation type="submission" date="2018-11" db="EMBL/GenBank/DDBJ databases">
        <title>Genome sequence of strain 7197.</title>
        <authorList>
            <person name="Gao J."/>
            <person name="Sun J."/>
        </authorList>
    </citation>
    <scope>NUCLEOTIDE SEQUENCE [LARGE SCALE GENOMIC DNA]</scope>
    <source>
        <strain evidence="2 3">7197</strain>
    </source>
</reference>
<evidence type="ECO:0000313" key="2">
    <source>
        <dbReference type="EMBL" id="RQW10052.1"/>
    </source>
</evidence>
<name>A0A3N9PUH1_9BACL</name>
<dbReference type="EMBL" id="RQPI01000010">
    <property type="protein sequence ID" value="RQW10052.1"/>
    <property type="molecule type" value="Genomic_DNA"/>
</dbReference>
<evidence type="ECO:0000313" key="3">
    <source>
        <dbReference type="Proteomes" id="UP000282529"/>
    </source>
</evidence>
<dbReference type="Proteomes" id="UP000282529">
    <property type="component" value="Unassembled WGS sequence"/>
</dbReference>